<dbReference type="EC" id="2.7.13.3" evidence="3"/>
<evidence type="ECO:0000313" key="14">
    <source>
        <dbReference type="Proteomes" id="UP000256541"/>
    </source>
</evidence>
<dbReference type="InterPro" id="IPR050428">
    <property type="entry name" value="TCS_sensor_his_kinase"/>
</dbReference>
<dbReference type="SUPFAM" id="SSF47384">
    <property type="entry name" value="Homodimeric domain of signal transducing histidine kinase"/>
    <property type="match status" value="1"/>
</dbReference>
<dbReference type="SMART" id="SM00388">
    <property type="entry name" value="HisKA"/>
    <property type="match status" value="1"/>
</dbReference>
<dbReference type="AlphaFoldDB" id="A0A3E0W730"/>
<evidence type="ECO:0000256" key="3">
    <source>
        <dbReference type="ARBA" id="ARBA00012438"/>
    </source>
</evidence>
<dbReference type="PANTHER" id="PTHR45436">
    <property type="entry name" value="SENSOR HISTIDINE KINASE YKOH"/>
    <property type="match status" value="1"/>
</dbReference>
<dbReference type="InterPro" id="IPR003660">
    <property type="entry name" value="HAMP_dom"/>
</dbReference>
<evidence type="ECO:0000256" key="5">
    <source>
        <dbReference type="ARBA" id="ARBA00022679"/>
    </source>
</evidence>
<gene>
    <name evidence="13" type="ORF">B7R22_00085</name>
</gene>
<accession>A0A3E0W730</accession>
<dbReference type="Pfam" id="PF00512">
    <property type="entry name" value="HisKA"/>
    <property type="match status" value="1"/>
</dbReference>
<dbReference type="PROSITE" id="PS50109">
    <property type="entry name" value="HIS_KIN"/>
    <property type="match status" value="1"/>
</dbReference>
<dbReference type="InterPro" id="IPR036097">
    <property type="entry name" value="HisK_dim/P_sf"/>
</dbReference>
<dbReference type="InterPro" id="IPR003661">
    <property type="entry name" value="HisK_dim/P_dom"/>
</dbReference>
<dbReference type="Gene3D" id="3.30.565.10">
    <property type="entry name" value="Histidine kinase-like ATPase, C-terminal domain"/>
    <property type="match status" value="1"/>
</dbReference>
<keyword evidence="5" id="KW-0808">Transferase</keyword>
<dbReference type="Pfam" id="PF00672">
    <property type="entry name" value="HAMP"/>
    <property type="match status" value="1"/>
</dbReference>
<dbReference type="GO" id="GO:0000155">
    <property type="term" value="F:phosphorelay sensor kinase activity"/>
    <property type="evidence" value="ECO:0007669"/>
    <property type="project" value="InterPro"/>
</dbReference>
<evidence type="ECO:0000256" key="2">
    <source>
        <dbReference type="ARBA" id="ARBA00004236"/>
    </source>
</evidence>
<evidence type="ECO:0000256" key="7">
    <source>
        <dbReference type="ARBA" id="ARBA00022777"/>
    </source>
</evidence>
<sequence>MSGGRFTVRPGFRLRLTFVFFAVFVVAAAALLIIEYGVVSALFDRSLANGFVITPAEMIDPSAVSDPSATSWIVQSGDGSSRNSDLVATFSIVADAQAATRDEVLNGLVLWSALSLAVFSGLGSAVAWWLAGRPLRRIRDVTALAQNISEHDLTDRLALAGPRDEIRVLGDTFDDMLARLQVAFESQGVFIANASHELRTPIAVIRTSLEVALRRPSVSPEVRTGIERALRANQRSESLISSLLTLAGVQNADRPSKSSQRILPLVCSEIEAYAGQALLRDIVVLNACPASITAVIDTSLFELLFTNLLSNAIRYNHYAGSITIECEERPNAAILVITNTGDILGEPVSDLLKPFHRGASTRLANQIGGSVSVTPGSGLGLAIATSAADSLGGTLRLQPREGGGMRAEVVLPRFE</sequence>
<feature type="domain" description="HAMP" evidence="12">
    <location>
        <begin position="135"/>
        <end position="185"/>
    </location>
</feature>
<dbReference type="CDD" id="cd00082">
    <property type="entry name" value="HisKA"/>
    <property type="match status" value="1"/>
</dbReference>
<keyword evidence="7" id="KW-0418">Kinase</keyword>
<evidence type="ECO:0000256" key="10">
    <source>
        <dbReference type="SAM" id="Phobius"/>
    </source>
</evidence>
<dbReference type="EMBL" id="NBXB01000001">
    <property type="protein sequence ID" value="RFA17443.1"/>
    <property type="molecule type" value="Genomic_DNA"/>
</dbReference>
<reference evidence="13 14" key="1">
    <citation type="submission" date="2017-04" db="EMBL/GenBank/DDBJ databases">
        <title>Comparative genome analysis of Subtercola boreus.</title>
        <authorList>
            <person name="Cho Y.-J."/>
            <person name="Cho A."/>
            <person name="Kim O.-S."/>
            <person name="Lee J.-I."/>
        </authorList>
    </citation>
    <scope>NUCLEOTIDE SEQUENCE [LARGE SCALE GENOMIC DNA]</scope>
    <source>
        <strain evidence="13 14">P27479</strain>
    </source>
</reference>
<feature type="transmembrane region" description="Helical" evidence="10">
    <location>
        <begin position="12"/>
        <end position="34"/>
    </location>
</feature>
<evidence type="ECO:0000259" key="12">
    <source>
        <dbReference type="PROSITE" id="PS50885"/>
    </source>
</evidence>
<dbReference type="SMART" id="SM00304">
    <property type="entry name" value="HAMP"/>
    <property type="match status" value="1"/>
</dbReference>
<organism evidence="13 14">
    <name type="scientific">Subtercola boreus</name>
    <dbReference type="NCBI Taxonomy" id="120213"/>
    <lineage>
        <taxon>Bacteria</taxon>
        <taxon>Bacillati</taxon>
        <taxon>Actinomycetota</taxon>
        <taxon>Actinomycetes</taxon>
        <taxon>Micrococcales</taxon>
        <taxon>Microbacteriaceae</taxon>
        <taxon>Subtercola</taxon>
    </lineage>
</organism>
<dbReference type="InterPro" id="IPR005467">
    <property type="entry name" value="His_kinase_dom"/>
</dbReference>
<keyword evidence="9" id="KW-0902">Two-component regulatory system</keyword>
<keyword evidence="4" id="KW-0597">Phosphoprotein</keyword>
<dbReference type="Pfam" id="PF02518">
    <property type="entry name" value="HATPase_c"/>
    <property type="match status" value="1"/>
</dbReference>
<feature type="transmembrane region" description="Helical" evidence="10">
    <location>
        <begin position="108"/>
        <end position="131"/>
    </location>
</feature>
<dbReference type="Proteomes" id="UP000256541">
    <property type="component" value="Unassembled WGS sequence"/>
</dbReference>
<comment type="subcellular location">
    <subcellularLocation>
        <location evidence="2">Cell membrane</location>
    </subcellularLocation>
</comment>
<dbReference type="SUPFAM" id="SSF158472">
    <property type="entry name" value="HAMP domain-like"/>
    <property type="match status" value="1"/>
</dbReference>
<evidence type="ECO:0000256" key="9">
    <source>
        <dbReference type="ARBA" id="ARBA00023012"/>
    </source>
</evidence>
<keyword evidence="10" id="KW-0472">Membrane</keyword>
<evidence type="ECO:0000259" key="11">
    <source>
        <dbReference type="PROSITE" id="PS50109"/>
    </source>
</evidence>
<dbReference type="PANTHER" id="PTHR45436:SF5">
    <property type="entry name" value="SENSOR HISTIDINE KINASE TRCS"/>
    <property type="match status" value="1"/>
</dbReference>
<dbReference type="InterPro" id="IPR003594">
    <property type="entry name" value="HATPase_dom"/>
</dbReference>
<dbReference type="SUPFAM" id="SSF55874">
    <property type="entry name" value="ATPase domain of HSP90 chaperone/DNA topoisomerase II/histidine kinase"/>
    <property type="match status" value="1"/>
</dbReference>
<keyword evidence="8 10" id="KW-1133">Transmembrane helix</keyword>
<comment type="catalytic activity">
    <reaction evidence="1">
        <text>ATP + protein L-histidine = ADP + protein N-phospho-L-histidine.</text>
        <dbReference type="EC" id="2.7.13.3"/>
    </reaction>
</comment>
<dbReference type="Gene3D" id="6.10.340.10">
    <property type="match status" value="1"/>
</dbReference>
<dbReference type="PROSITE" id="PS50885">
    <property type="entry name" value="HAMP"/>
    <property type="match status" value="1"/>
</dbReference>
<feature type="domain" description="Histidine kinase" evidence="11">
    <location>
        <begin position="193"/>
        <end position="415"/>
    </location>
</feature>
<dbReference type="GO" id="GO:0005886">
    <property type="term" value="C:plasma membrane"/>
    <property type="evidence" value="ECO:0007669"/>
    <property type="project" value="UniProtKB-SubCell"/>
</dbReference>
<evidence type="ECO:0000256" key="4">
    <source>
        <dbReference type="ARBA" id="ARBA00022553"/>
    </source>
</evidence>
<evidence type="ECO:0000256" key="8">
    <source>
        <dbReference type="ARBA" id="ARBA00022989"/>
    </source>
</evidence>
<name>A0A3E0W730_9MICO</name>
<evidence type="ECO:0000313" key="13">
    <source>
        <dbReference type="EMBL" id="RFA17443.1"/>
    </source>
</evidence>
<proteinExistence type="predicted"/>
<evidence type="ECO:0000256" key="6">
    <source>
        <dbReference type="ARBA" id="ARBA00022692"/>
    </source>
</evidence>
<dbReference type="SMART" id="SM00387">
    <property type="entry name" value="HATPase_c"/>
    <property type="match status" value="1"/>
</dbReference>
<dbReference type="Gene3D" id="1.10.287.130">
    <property type="match status" value="1"/>
</dbReference>
<comment type="caution">
    <text evidence="13">The sequence shown here is derived from an EMBL/GenBank/DDBJ whole genome shotgun (WGS) entry which is preliminary data.</text>
</comment>
<keyword evidence="6 10" id="KW-0812">Transmembrane</keyword>
<protein>
    <recommendedName>
        <fullName evidence="3">histidine kinase</fullName>
        <ecNumber evidence="3">2.7.13.3</ecNumber>
    </recommendedName>
</protein>
<evidence type="ECO:0000256" key="1">
    <source>
        <dbReference type="ARBA" id="ARBA00000085"/>
    </source>
</evidence>
<dbReference type="InterPro" id="IPR036890">
    <property type="entry name" value="HATPase_C_sf"/>
</dbReference>